<gene>
    <name evidence="1" type="ORF">ACFORG_21805</name>
</gene>
<protein>
    <submittedName>
        <fullName evidence="1">Class I SAM-dependent DNA methyltransferase</fullName>
    </submittedName>
</protein>
<dbReference type="Proteomes" id="UP001595629">
    <property type="component" value="Unassembled WGS sequence"/>
</dbReference>
<dbReference type="SUPFAM" id="SSF53335">
    <property type="entry name" value="S-adenosyl-L-methionine-dependent methyltransferases"/>
    <property type="match status" value="1"/>
</dbReference>
<proteinExistence type="predicted"/>
<dbReference type="PANTHER" id="PTHR43861">
    <property type="entry name" value="TRANS-ACONITATE 2-METHYLTRANSFERASE-RELATED"/>
    <property type="match status" value="1"/>
</dbReference>
<keyword evidence="2" id="KW-1185">Reference proteome</keyword>
<accession>A0ABV7TMD4</accession>
<comment type="caution">
    <text evidence="1">The sequence shown here is derived from an EMBL/GenBank/DDBJ whole genome shotgun (WGS) entry which is preliminary data.</text>
</comment>
<dbReference type="RefSeq" id="WP_386737699.1">
    <property type="nucleotide sequence ID" value="NZ_JBHRXI010000049.1"/>
</dbReference>
<dbReference type="Gene3D" id="3.40.50.150">
    <property type="entry name" value="Vaccinia Virus protein VP39"/>
    <property type="match status" value="1"/>
</dbReference>
<dbReference type="EMBL" id="JBHRXI010000049">
    <property type="protein sequence ID" value="MFC3616386.1"/>
    <property type="molecule type" value="Genomic_DNA"/>
</dbReference>
<dbReference type="Pfam" id="PF13489">
    <property type="entry name" value="Methyltransf_23"/>
    <property type="match status" value="1"/>
</dbReference>
<evidence type="ECO:0000313" key="2">
    <source>
        <dbReference type="Proteomes" id="UP001595629"/>
    </source>
</evidence>
<evidence type="ECO:0000313" key="1">
    <source>
        <dbReference type="EMBL" id="MFC3616386.1"/>
    </source>
</evidence>
<dbReference type="InterPro" id="IPR029063">
    <property type="entry name" value="SAM-dependent_MTases_sf"/>
</dbReference>
<sequence>MSEKFLDAVYKARNAKETRDLYDDWASTYDAEIAENGYATPGRVADALWKRVSEPTKPVLDFGCGTGLSGVALRAAGFQVIDGMDPSPGMLESAREKGAYRDLSLLDLDDETPIAEGAYELITATGVIGVGAAPPKTFDMLMKALPRGGKLAFSFNDHALADASYEGRLCEWLDIGAARLLSKEYGPHLPGHNLKANVYVVEKT</sequence>
<keyword evidence="1" id="KW-0808">Transferase</keyword>
<reference evidence="2" key="1">
    <citation type="journal article" date="2019" name="Int. J. Syst. Evol. Microbiol.">
        <title>The Global Catalogue of Microorganisms (GCM) 10K type strain sequencing project: providing services to taxonomists for standard genome sequencing and annotation.</title>
        <authorList>
            <consortium name="The Broad Institute Genomics Platform"/>
            <consortium name="The Broad Institute Genome Sequencing Center for Infectious Disease"/>
            <person name="Wu L."/>
            <person name="Ma J."/>
        </authorList>
    </citation>
    <scope>NUCLEOTIDE SEQUENCE [LARGE SCALE GENOMIC DNA]</scope>
    <source>
        <strain evidence="2">KCTC 42911</strain>
    </source>
</reference>
<dbReference type="GO" id="GO:0008168">
    <property type="term" value="F:methyltransferase activity"/>
    <property type="evidence" value="ECO:0007669"/>
    <property type="project" value="UniProtKB-KW"/>
</dbReference>
<organism evidence="1 2">
    <name type="scientific">Lutimaribacter marinistellae</name>
    <dbReference type="NCBI Taxonomy" id="1820329"/>
    <lineage>
        <taxon>Bacteria</taxon>
        <taxon>Pseudomonadati</taxon>
        <taxon>Pseudomonadota</taxon>
        <taxon>Alphaproteobacteria</taxon>
        <taxon>Rhodobacterales</taxon>
        <taxon>Roseobacteraceae</taxon>
        <taxon>Lutimaribacter</taxon>
    </lineage>
</organism>
<dbReference type="PANTHER" id="PTHR43861:SF1">
    <property type="entry name" value="TRANS-ACONITATE 2-METHYLTRANSFERASE"/>
    <property type="match status" value="1"/>
</dbReference>
<name>A0ABV7TMD4_9RHOB</name>
<dbReference type="CDD" id="cd02440">
    <property type="entry name" value="AdoMet_MTases"/>
    <property type="match status" value="1"/>
</dbReference>
<keyword evidence="1" id="KW-0489">Methyltransferase</keyword>
<dbReference type="GO" id="GO:0032259">
    <property type="term" value="P:methylation"/>
    <property type="evidence" value="ECO:0007669"/>
    <property type="project" value="UniProtKB-KW"/>
</dbReference>